<dbReference type="InterPro" id="IPR028082">
    <property type="entry name" value="Peripla_BP_I"/>
</dbReference>
<dbReference type="SUPFAM" id="SSF53822">
    <property type="entry name" value="Periplasmic binding protein-like I"/>
    <property type="match status" value="1"/>
</dbReference>
<dbReference type="GO" id="GO:0005886">
    <property type="term" value="C:plasma membrane"/>
    <property type="evidence" value="ECO:0007669"/>
    <property type="project" value="UniProtKB-SubCell"/>
</dbReference>
<evidence type="ECO:0000256" key="1">
    <source>
        <dbReference type="ARBA" id="ARBA00004193"/>
    </source>
</evidence>
<comment type="subcellular location">
    <subcellularLocation>
        <location evidence="1">Cell membrane</location>
        <topology evidence="1">Lipid-anchor</topology>
    </subcellularLocation>
</comment>
<dbReference type="InterPro" id="IPR003760">
    <property type="entry name" value="PnrA-like"/>
</dbReference>
<name>A0A1V4I719_9FIRM</name>
<organism evidence="8 9">
    <name type="scientific">Alkalithermobacter paradoxus</name>
    <dbReference type="NCBI Taxonomy" id="29349"/>
    <lineage>
        <taxon>Bacteria</taxon>
        <taxon>Bacillati</taxon>
        <taxon>Bacillota</taxon>
        <taxon>Clostridia</taxon>
        <taxon>Peptostreptococcales</taxon>
        <taxon>Tepidibacteraceae</taxon>
        <taxon>Alkalithermobacter</taxon>
    </lineage>
</organism>
<dbReference type="InterPro" id="IPR050957">
    <property type="entry name" value="BMP_lipoprotein"/>
</dbReference>
<evidence type="ECO:0000313" key="8">
    <source>
        <dbReference type="EMBL" id="OPJ55771.1"/>
    </source>
</evidence>
<proteinExistence type="inferred from homology"/>
<comment type="caution">
    <text evidence="8">The sequence shown here is derived from an EMBL/GenBank/DDBJ whole genome shotgun (WGS) entry which is preliminary data.</text>
</comment>
<keyword evidence="3" id="KW-1003">Cell membrane</keyword>
<evidence type="ECO:0000256" key="6">
    <source>
        <dbReference type="ARBA" id="ARBA00023288"/>
    </source>
</evidence>
<dbReference type="AlphaFoldDB" id="A0A1V4I719"/>
<dbReference type="PROSITE" id="PS51257">
    <property type="entry name" value="PROKAR_LIPOPROTEIN"/>
    <property type="match status" value="1"/>
</dbReference>
<evidence type="ECO:0000256" key="2">
    <source>
        <dbReference type="ARBA" id="ARBA00008610"/>
    </source>
</evidence>
<dbReference type="STRING" id="29349.CLOTH_09490"/>
<dbReference type="PANTHER" id="PTHR34296">
    <property type="entry name" value="TRANSCRIPTIONAL ACTIVATOR PROTEIN MED"/>
    <property type="match status" value="1"/>
</dbReference>
<keyword evidence="4" id="KW-0732">Signal</keyword>
<evidence type="ECO:0000256" key="3">
    <source>
        <dbReference type="ARBA" id="ARBA00022475"/>
    </source>
</evidence>
<dbReference type="OrthoDB" id="9769871at2"/>
<accession>A0A1V4I719</accession>
<dbReference type="Proteomes" id="UP000190140">
    <property type="component" value="Unassembled WGS sequence"/>
</dbReference>
<feature type="domain" description="ABC transporter substrate-binding protein PnrA-like" evidence="7">
    <location>
        <begin position="38"/>
        <end position="333"/>
    </location>
</feature>
<dbReference type="CDD" id="cd06354">
    <property type="entry name" value="PBP1_PrnA-like"/>
    <property type="match status" value="1"/>
</dbReference>
<dbReference type="Gene3D" id="3.40.50.2300">
    <property type="match status" value="2"/>
</dbReference>
<keyword evidence="6 8" id="KW-0449">Lipoprotein</keyword>
<dbReference type="Pfam" id="PF02608">
    <property type="entry name" value="Bmp"/>
    <property type="match status" value="1"/>
</dbReference>
<protein>
    <submittedName>
        <fullName evidence="8">Membrane lipoprotein TmpC</fullName>
    </submittedName>
</protein>
<keyword evidence="5" id="KW-0472">Membrane</keyword>
<keyword evidence="9" id="KW-1185">Reference proteome</keyword>
<gene>
    <name evidence="8" type="primary">tmpC</name>
    <name evidence="8" type="ORF">CLOTH_09490</name>
</gene>
<dbReference type="RefSeq" id="WP_079411708.1">
    <property type="nucleotide sequence ID" value="NZ_MZGW01000003.1"/>
</dbReference>
<evidence type="ECO:0000313" key="9">
    <source>
        <dbReference type="Proteomes" id="UP000190140"/>
    </source>
</evidence>
<dbReference type="PANTHER" id="PTHR34296:SF2">
    <property type="entry name" value="ABC TRANSPORTER GUANOSINE-BINDING PROTEIN NUPN"/>
    <property type="match status" value="1"/>
</dbReference>
<dbReference type="EMBL" id="MZGW01000003">
    <property type="protein sequence ID" value="OPJ55771.1"/>
    <property type="molecule type" value="Genomic_DNA"/>
</dbReference>
<evidence type="ECO:0000256" key="5">
    <source>
        <dbReference type="ARBA" id="ARBA00023136"/>
    </source>
</evidence>
<reference evidence="8 9" key="1">
    <citation type="submission" date="2017-03" db="EMBL/GenBank/DDBJ databases">
        <title>Genome sequence of Clostridium thermoalcaliphilum DSM 7309.</title>
        <authorList>
            <person name="Poehlein A."/>
            <person name="Daniel R."/>
        </authorList>
    </citation>
    <scope>NUCLEOTIDE SEQUENCE [LARGE SCALE GENOMIC DNA]</scope>
    <source>
        <strain evidence="8 9">DSM 7309</strain>
    </source>
</reference>
<comment type="similarity">
    <text evidence="2">Belongs to the BMP lipoprotein family.</text>
</comment>
<evidence type="ECO:0000259" key="7">
    <source>
        <dbReference type="Pfam" id="PF02608"/>
    </source>
</evidence>
<sequence length="341" mass="36946">MNKKLVSMFLAGAVFLGTLTGCTQPANEGKQGGQEAVKVGMVTDVGGVNDQSFNQSAWEGLQKGEKDYGIRISYQESNQEADYAPNIEILVDQNTDLIWGVGFKMGKAIEEAAENYPDFKFGIIDYAYEKTPENVVGVVFKEEEASYLVGLIAGKMTQTNRVGFIGGMDVPVIQKFQYGFMAGVKKANPDAIVDVQYANAFNDPARGKAIARQMYQRGADIIFHAAGDTGTGMIEAAREEGKFAIGVDRDQNDLAPENVITSAMKRVDNAIYEVSKRLADGNFPGGTTIVYGLKEGGVDIAPTTSKNVPQEILDFVEAQKQEIIDGKFTVPSTEAELNAMK</sequence>
<evidence type="ECO:0000256" key="4">
    <source>
        <dbReference type="ARBA" id="ARBA00022729"/>
    </source>
</evidence>